<gene>
    <name evidence="5" type="ORF">GCM10025751_48440</name>
</gene>
<accession>A0AAV3UP43</accession>
<protein>
    <submittedName>
        <fullName evidence="5">Gfo/Idh/MocA family oxidoreductase</fullName>
    </submittedName>
</protein>
<evidence type="ECO:0000313" key="5">
    <source>
        <dbReference type="EMBL" id="GAA5061875.1"/>
    </source>
</evidence>
<dbReference type="GO" id="GO:0016491">
    <property type="term" value="F:oxidoreductase activity"/>
    <property type="evidence" value="ECO:0007669"/>
    <property type="project" value="UniProtKB-KW"/>
</dbReference>
<dbReference type="GO" id="GO:0000166">
    <property type="term" value="F:nucleotide binding"/>
    <property type="evidence" value="ECO:0007669"/>
    <property type="project" value="InterPro"/>
</dbReference>
<keyword evidence="2" id="KW-0560">Oxidoreductase</keyword>
<dbReference type="InterPro" id="IPR050984">
    <property type="entry name" value="Gfo/Idh/MocA_domain"/>
</dbReference>
<dbReference type="InterPro" id="IPR049838">
    <property type="entry name" value="XacA-like"/>
</dbReference>
<dbReference type="Proteomes" id="UP001501729">
    <property type="component" value="Unassembled WGS sequence"/>
</dbReference>
<sequence length="358" mass="39582">MGIHSWIQEYTERDWQTTTNGTVRFALIGLGWWTVDVAIPAIESSTLCETTVLVSGSKEKAERIADEHDIEHGLTYDEYHDGAATEAYDAVYIGTPNAYHFEHVKSAARFDKAALCEKPLEATAERAQRLVEAAEDADIPLMTAYRMQVDPAVRCARELIEDGFIGEPTHVYGNNSQSILEMIPDPDQWRLDPDVTGYGTSVMDLGIYTINTARFLLRRDPVAATAYMTSEHDGFEAVPDERAAFTLTFEGGVPLVSTASQNTQGDTQLKITGTEGQIDLDPAFHGKVILSLNRDDIHIDIENTSYSGDDEMEAVFDYFADRVLSGEEIYPDGHHALVDMETIHAIHEAAETGSSVDI</sequence>
<proteinExistence type="inferred from homology"/>
<dbReference type="Gene3D" id="3.40.50.720">
    <property type="entry name" value="NAD(P)-binding Rossmann-like Domain"/>
    <property type="match status" value="1"/>
</dbReference>
<evidence type="ECO:0000259" key="4">
    <source>
        <dbReference type="Pfam" id="PF22725"/>
    </source>
</evidence>
<dbReference type="PANTHER" id="PTHR22604:SF105">
    <property type="entry name" value="TRANS-1,2-DIHYDROBENZENE-1,2-DIOL DEHYDROGENASE"/>
    <property type="match status" value="1"/>
</dbReference>
<dbReference type="PANTHER" id="PTHR22604">
    <property type="entry name" value="OXIDOREDUCTASES"/>
    <property type="match status" value="1"/>
</dbReference>
<evidence type="ECO:0000256" key="2">
    <source>
        <dbReference type="ARBA" id="ARBA00023002"/>
    </source>
</evidence>
<keyword evidence="6" id="KW-1185">Reference proteome</keyword>
<evidence type="ECO:0000313" key="6">
    <source>
        <dbReference type="Proteomes" id="UP001501729"/>
    </source>
</evidence>
<dbReference type="InterPro" id="IPR036291">
    <property type="entry name" value="NAD(P)-bd_dom_sf"/>
</dbReference>
<comment type="similarity">
    <text evidence="1">Belongs to the Gfo/Idh/MocA family.</text>
</comment>
<dbReference type="SUPFAM" id="SSF55347">
    <property type="entry name" value="Glyceraldehyde-3-phosphate dehydrogenase-like, C-terminal domain"/>
    <property type="match status" value="1"/>
</dbReference>
<dbReference type="InterPro" id="IPR055170">
    <property type="entry name" value="GFO_IDH_MocA-like_dom"/>
</dbReference>
<dbReference type="Gene3D" id="3.30.360.10">
    <property type="entry name" value="Dihydrodipicolinate Reductase, domain 2"/>
    <property type="match status" value="1"/>
</dbReference>
<feature type="domain" description="Gfo/Idh/MocA-like oxidoreductase N-terminal" evidence="3">
    <location>
        <begin position="23"/>
        <end position="143"/>
    </location>
</feature>
<dbReference type="Pfam" id="PF22725">
    <property type="entry name" value="GFO_IDH_MocA_C3"/>
    <property type="match status" value="1"/>
</dbReference>
<dbReference type="EMBL" id="BAABKX010000022">
    <property type="protein sequence ID" value="GAA5061875.1"/>
    <property type="molecule type" value="Genomic_DNA"/>
</dbReference>
<dbReference type="Pfam" id="PF01408">
    <property type="entry name" value="GFO_IDH_MocA"/>
    <property type="match status" value="1"/>
</dbReference>
<name>A0AAV3UP43_9EURY</name>
<comment type="caution">
    <text evidence="5">The sequence shown here is derived from an EMBL/GenBank/DDBJ whole genome shotgun (WGS) entry which is preliminary data.</text>
</comment>
<dbReference type="SUPFAM" id="SSF51735">
    <property type="entry name" value="NAD(P)-binding Rossmann-fold domains"/>
    <property type="match status" value="1"/>
</dbReference>
<organism evidence="5 6">
    <name type="scientific">Haladaptatus pallidirubidus</name>
    <dbReference type="NCBI Taxonomy" id="1008152"/>
    <lineage>
        <taxon>Archaea</taxon>
        <taxon>Methanobacteriati</taxon>
        <taxon>Methanobacteriota</taxon>
        <taxon>Stenosarchaea group</taxon>
        <taxon>Halobacteria</taxon>
        <taxon>Halobacteriales</taxon>
        <taxon>Haladaptataceae</taxon>
        <taxon>Haladaptatus</taxon>
    </lineage>
</organism>
<dbReference type="AlphaFoldDB" id="A0AAV3UP43"/>
<evidence type="ECO:0000256" key="1">
    <source>
        <dbReference type="ARBA" id="ARBA00010928"/>
    </source>
</evidence>
<dbReference type="InterPro" id="IPR000683">
    <property type="entry name" value="Gfo/Idh/MocA-like_OxRdtase_N"/>
</dbReference>
<reference evidence="5 6" key="1">
    <citation type="journal article" date="2019" name="Int. J. Syst. Evol. Microbiol.">
        <title>The Global Catalogue of Microorganisms (GCM) 10K type strain sequencing project: providing services to taxonomists for standard genome sequencing and annotation.</title>
        <authorList>
            <consortium name="The Broad Institute Genomics Platform"/>
            <consortium name="The Broad Institute Genome Sequencing Center for Infectious Disease"/>
            <person name="Wu L."/>
            <person name="Ma J."/>
        </authorList>
    </citation>
    <scope>NUCLEOTIDE SEQUENCE [LARGE SCALE GENOMIC DNA]</scope>
    <source>
        <strain evidence="5 6">JCM 17504</strain>
    </source>
</reference>
<feature type="domain" description="GFO/IDH/MocA-like oxidoreductase" evidence="4">
    <location>
        <begin position="154"/>
        <end position="278"/>
    </location>
</feature>
<evidence type="ECO:0000259" key="3">
    <source>
        <dbReference type="Pfam" id="PF01408"/>
    </source>
</evidence>
<dbReference type="NCBIfam" id="NF041392">
    <property type="entry name" value="XylDh_Gfo6_Halo"/>
    <property type="match status" value="1"/>
</dbReference>